<reference evidence="2 3" key="1">
    <citation type="submission" date="2021-06" db="EMBL/GenBank/DDBJ databases">
        <title>Caerostris darwini draft genome.</title>
        <authorList>
            <person name="Kono N."/>
            <person name="Arakawa K."/>
        </authorList>
    </citation>
    <scope>NUCLEOTIDE SEQUENCE [LARGE SCALE GENOMIC DNA]</scope>
</reference>
<organism evidence="2 3">
    <name type="scientific">Caerostris darwini</name>
    <dbReference type="NCBI Taxonomy" id="1538125"/>
    <lineage>
        <taxon>Eukaryota</taxon>
        <taxon>Metazoa</taxon>
        <taxon>Ecdysozoa</taxon>
        <taxon>Arthropoda</taxon>
        <taxon>Chelicerata</taxon>
        <taxon>Arachnida</taxon>
        <taxon>Araneae</taxon>
        <taxon>Araneomorphae</taxon>
        <taxon>Entelegynae</taxon>
        <taxon>Araneoidea</taxon>
        <taxon>Araneidae</taxon>
        <taxon>Caerostris</taxon>
    </lineage>
</organism>
<proteinExistence type="predicted"/>
<name>A0AAV4Q819_9ARAC</name>
<feature type="region of interest" description="Disordered" evidence="1">
    <location>
        <begin position="29"/>
        <end position="85"/>
    </location>
</feature>
<accession>A0AAV4Q819</accession>
<gene>
    <name evidence="2" type="ORF">CDAR_90981</name>
</gene>
<dbReference type="Proteomes" id="UP001054837">
    <property type="component" value="Unassembled WGS sequence"/>
</dbReference>
<feature type="compositionally biased region" description="Basic and acidic residues" evidence="1">
    <location>
        <begin position="29"/>
        <end position="49"/>
    </location>
</feature>
<feature type="compositionally biased region" description="Polar residues" evidence="1">
    <location>
        <begin position="62"/>
        <end position="83"/>
    </location>
</feature>
<dbReference type="AlphaFoldDB" id="A0AAV4Q819"/>
<dbReference type="EMBL" id="BPLQ01004108">
    <property type="protein sequence ID" value="GIY05610.1"/>
    <property type="molecule type" value="Genomic_DNA"/>
</dbReference>
<protein>
    <submittedName>
        <fullName evidence="2">Uncharacterized protein</fullName>
    </submittedName>
</protein>
<keyword evidence="3" id="KW-1185">Reference proteome</keyword>
<evidence type="ECO:0000256" key="1">
    <source>
        <dbReference type="SAM" id="MobiDB-lite"/>
    </source>
</evidence>
<evidence type="ECO:0000313" key="3">
    <source>
        <dbReference type="Proteomes" id="UP001054837"/>
    </source>
</evidence>
<sequence length="111" mass="12779">MVANVLATRDSLYYAKLTYHPRDWLKVRKQEEKDENRNHNTHTQERRNEITFARGLSAAVIQGTNQKGSDMSGRPRTSWSTGNEKGLRRDRLGVFAKDFLPHADARYSSSN</sequence>
<comment type="caution">
    <text evidence="2">The sequence shown here is derived from an EMBL/GenBank/DDBJ whole genome shotgun (WGS) entry which is preliminary data.</text>
</comment>
<evidence type="ECO:0000313" key="2">
    <source>
        <dbReference type="EMBL" id="GIY05610.1"/>
    </source>
</evidence>